<evidence type="ECO:0000256" key="1">
    <source>
        <dbReference type="SAM" id="MobiDB-lite"/>
    </source>
</evidence>
<keyword evidence="2" id="KW-0472">Membrane</keyword>
<gene>
    <name evidence="3" type="ORF">AN221_26340</name>
</gene>
<evidence type="ECO:0000313" key="3">
    <source>
        <dbReference type="EMBL" id="OEV17829.1"/>
    </source>
</evidence>
<keyword evidence="2" id="KW-0812">Transmembrane</keyword>
<dbReference type="RefSeq" id="WP_070203002.1">
    <property type="nucleotide sequence ID" value="NZ_LJGZ01000096.1"/>
</dbReference>
<dbReference type="OrthoDB" id="4223997at2"/>
<feature type="compositionally biased region" description="Basic and acidic residues" evidence="1">
    <location>
        <begin position="49"/>
        <end position="83"/>
    </location>
</feature>
<accession>A0A1E7LNQ0</accession>
<keyword evidence="2" id="KW-1133">Transmembrane helix</keyword>
<dbReference type="Pfam" id="PF20087">
    <property type="entry name" value="DUF6479"/>
    <property type="match status" value="1"/>
</dbReference>
<evidence type="ECO:0008006" key="5">
    <source>
        <dbReference type="Google" id="ProtNLM"/>
    </source>
</evidence>
<reference evidence="3 4" key="1">
    <citation type="journal article" date="2016" name="Front. Microbiol.">
        <title>Comparative Genomics Analysis of Streptomyces Species Reveals Their Adaptation to the Marine Environment and Their Diversity at the Genomic Level.</title>
        <authorList>
            <person name="Tian X."/>
            <person name="Zhang Z."/>
            <person name="Yang T."/>
            <person name="Chen M."/>
            <person name="Li J."/>
            <person name="Chen F."/>
            <person name="Yang J."/>
            <person name="Li W."/>
            <person name="Zhang B."/>
            <person name="Zhang Z."/>
            <person name="Wu J."/>
            <person name="Zhang C."/>
            <person name="Long L."/>
            <person name="Xiao J."/>
        </authorList>
    </citation>
    <scope>NUCLEOTIDE SEQUENCE [LARGE SCALE GENOMIC DNA]</scope>
    <source>
        <strain evidence="3 4">SCSIO M10372</strain>
    </source>
</reference>
<proteinExistence type="predicted"/>
<feature type="region of interest" description="Disordered" evidence="1">
    <location>
        <begin position="47"/>
        <end position="118"/>
    </location>
</feature>
<dbReference type="InterPro" id="IPR045513">
    <property type="entry name" value="DUF6479"/>
</dbReference>
<comment type="caution">
    <text evidence="3">The sequence shown here is derived from an EMBL/GenBank/DDBJ whole genome shotgun (WGS) entry which is preliminary data.</text>
</comment>
<sequence>MDVSNGATQALAAPLADGTGALAAILFPIAALAVVGLLIGGFLLGKRKRDAELPPPRPDEQPHKPEGRTHIETHDPHGTDRFPTDGSALNPHQLDDHGNTPLRPHRDDPRTDTDPPRS</sequence>
<name>A0A1E7LNQ0_9ACTN</name>
<organism evidence="3 4">
    <name type="scientific">Streptomyces nanshensis</name>
    <dbReference type="NCBI Taxonomy" id="518642"/>
    <lineage>
        <taxon>Bacteria</taxon>
        <taxon>Bacillati</taxon>
        <taxon>Actinomycetota</taxon>
        <taxon>Actinomycetes</taxon>
        <taxon>Kitasatosporales</taxon>
        <taxon>Streptomycetaceae</taxon>
        <taxon>Streptomyces</taxon>
    </lineage>
</organism>
<evidence type="ECO:0000313" key="4">
    <source>
        <dbReference type="Proteomes" id="UP000175971"/>
    </source>
</evidence>
<evidence type="ECO:0000256" key="2">
    <source>
        <dbReference type="SAM" id="Phobius"/>
    </source>
</evidence>
<keyword evidence="4" id="KW-1185">Reference proteome</keyword>
<protein>
    <recommendedName>
        <fullName evidence="5">Secreted protein</fullName>
    </recommendedName>
</protein>
<feature type="transmembrane region" description="Helical" evidence="2">
    <location>
        <begin position="20"/>
        <end position="44"/>
    </location>
</feature>
<dbReference type="AlphaFoldDB" id="A0A1E7LNQ0"/>
<dbReference type="EMBL" id="LJGZ01000096">
    <property type="protein sequence ID" value="OEV17829.1"/>
    <property type="molecule type" value="Genomic_DNA"/>
</dbReference>
<dbReference type="PATRIC" id="fig|518642.7.peg.1571"/>
<dbReference type="Proteomes" id="UP000175971">
    <property type="component" value="Unassembled WGS sequence"/>
</dbReference>
<feature type="compositionally biased region" description="Basic and acidic residues" evidence="1">
    <location>
        <begin position="93"/>
        <end position="118"/>
    </location>
</feature>